<accession>A0A251YGV4</accession>
<sequence>MIDPATLPALPSLLSAPRFARYRDRYSGDVGLALRLYAWNMELTAACWGPVSVVEVVVRNSIHDALRRDRRDDWWEEPHVRLLDRERFAISATIEKLRRRGVDAPTPGQIVAATSFGLWVGLTDAGLPRHPLLSYETALWQPRIRKAFPHLGTVRRKELHRKLDGIRVFRNRLAHHEPIYAAPIPRILADMIDIAGYVHADAATLIDGAQRVESTMARMRAAVGSGECCI</sequence>
<evidence type="ECO:0000313" key="1">
    <source>
        <dbReference type="EMBL" id="OUE23472.1"/>
    </source>
</evidence>
<dbReference type="AlphaFoldDB" id="A0A251YGV4"/>
<dbReference type="EMBL" id="MDJZ01000017">
    <property type="protein sequence ID" value="OUE23472.1"/>
    <property type="molecule type" value="Genomic_DNA"/>
</dbReference>
<evidence type="ECO:0000313" key="2">
    <source>
        <dbReference type="Proteomes" id="UP000195101"/>
    </source>
</evidence>
<keyword evidence="2" id="KW-1185">Reference proteome</keyword>
<dbReference type="RefSeq" id="WP_086515438.1">
    <property type="nucleotide sequence ID" value="NZ_MDJZ01000017.1"/>
</dbReference>
<gene>
    <name evidence="1" type="ORF">BFL37_12460</name>
</gene>
<dbReference type="Proteomes" id="UP000195101">
    <property type="component" value="Unassembled WGS sequence"/>
</dbReference>
<dbReference type="OrthoDB" id="3418622at2"/>
<name>A0A251YGV4_9MICO</name>
<reference evidence="1 2" key="1">
    <citation type="submission" date="2016-08" db="EMBL/GenBank/DDBJ databases">
        <title>Genome sequence of Clavibacter michiganensis spp strain CFBP8019.</title>
        <authorList>
            <person name="Thapa S.P."/>
            <person name="Coaker G."/>
            <person name="Jacques M.-A."/>
        </authorList>
    </citation>
    <scope>NUCLEOTIDE SEQUENCE [LARGE SCALE GENOMIC DNA]</scope>
    <source>
        <strain evidence="1">CFBP8019</strain>
    </source>
</reference>
<protein>
    <submittedName>
        <fullName evidence="1">Abi-like protein</fullName>
    </submittedName>
</protein>
<organism evidence="1 2">
    <name type="scientific">Clavibacter michiganensis</name>
    <dbReference type="NCBI Taxonomy" id="28447"/>
    <lineage>
        <taxon>Bacteria</taxon>
        <taxon>Bacillati</taxon>
        <taxon>Actinomycetota</taxon>
        <taxon>Actinomycetes</taxon>
        <taxon>Micrococcales</taxon>
        <taxon>Microbacteriaceae</taxon>
        <taxon>Clavibacter</taxon>
    </lineage>
</organism>
<proteinExistence type="predicted"/>
<comment type="caution">
    <text evidence="1">The sequence shown here is derived from an EMBL/GenBank/DDBJ whole genome shotgun (WGS) entry which is preliminary data.</text>
</comment>